<reference evidence="1 2" key="1">
    <citation type="journal article" date="2008" name="Proc. Natl. Acad. Sci. U.S.A.">
        <title>Niche adaptation and genome expansion in the chlorophyll d-producing cyanobacterium Acaryochloris marina.</title>
        <authorList>
            <person name="Swingley W.D."/>
            <person name="Chen M."/>
            <person name="Cheung P.C."/>
            <person name="Conrad A.L."/>
            <person name="Dejesa L.C."/>
            <person name="Hao J."/>
            <person name="Honchak B.M."/>
            <person name="Karbach L.E."/>
            <person name="Kurdoglu A."/>
            <person name="Lahiri S."/>
            <person name="Mastrian S.D."/>
            <person name="Miyashita H."/>
            <person name="Page L."/>
            <person name="Ramakrishna P."/>
            <person name="Satoh S."/>
            <person name="Sattley W.M."/>
            <person name="Shimada Y."/>
            <person name="Taylor H.L."/>
            <person name="Tomo T."/>
            <person name="Tsuchiya T."/>
            <person name="Wang Z.T."/>
            <person name="Raymond J."/>
            <person name="Mimuro M."/>
            <person name="Blankenship R.E."/>
            <person name="Touchman J.W."/>
        </authorList>
    </citation>
    <scope>NUCLEOTIDE SEQUENCE [LARGE SCALE GENOMIC DNA]</scope>
    <source>
        <strain evidence="2">MBIC 11017</strain>
    </source>
</reference>
<accession>B0CCY8</accession>
<dbReference type="EMBL" id="CP000828">
    <property type="protein sequence ID" value="ABW30430.1"/>
    <property type="molecule type" value="Genomic_DNA"/>
</dbReference>
<keyword evidence="2" id="KW-1185">Reference proteome</keyword>
<dbReference type="KEGG" id="amr:AM1_5475"/>
<evidence type="ECO:0000313" key="2">
    <source>
        <dbReference type="Proteomes" id="UP000000268"/>
    </source>
</evidence>
<proteinExistence type="predicted"/>
<dbReference type="RefSeq" id="WP_012165667.1">
    <property type="nucleotide sequence ID" value="NC_009925.1"/>
</dbReference>
<evidence type="ECO:0000313" key="1">
    <source>
        <dbReference type="EMBL" id="ABW30430.1"/>
    </source>
</evidence>
<sequence>MQPTAIRCCVYSKSPQLLTDGIDFSDDEFGIAEDDRSESIIHFPSLIRIT</sequence>
<name>B0CCY8_ACAM1</name>
<dbReference type="Proteomes" id="UP000000268">
    <property type="component" value="Chromosome"/>
</dbReference>
<dbReference type="STRING" id="329726.AM1_5475"/>
<gene>
    <name evidence="1" type="ordered locus">AM1_5475</name>
</gene>
<dbReference type="AlphaFoldDB" id="B0CCY8"/>
<protein>
    <submittedName>
        <fullName evidence="1">Uncharacterized protein</fullName>
    </submittedName>
</protein>
<dbReference type="HOGENOM" id="CLU_3113320_0_0_3"/>
<organism evidence="1 2">
    <name type="scientific">Acaryochloris marina (strain MBIC 11017)</name>
    <dbReference type="NCBI Taxonomy" id="329726"/>
    <lineage>
        <taxon>Bacteria</taxon>
        <taxon>Bacillati</taxon>
        <taxon>Cyanobacteriota</taxon>
        <taxon>Cyanophyceae</taxon>
        <taxon>Acaryochloridales</taxon>
        <taxon>Acaryochloridaceae</taxon>
        <taxon>Acaryochloris</taxon>
    </lineage>
</organism>